<dbReference type="Pfam" id="PF05553">
    <property type="entry name" value="DUF761"/>
    <property type="match status" value="1"/>
</dbReference>
<accession>A0A5N5F1X6</accession>
<feature type="compositionally biased region" description="Polar residues" evidence="1">
    <location>
        <begin position="628"/>
        <end position="637"/>
    </location>
</feature>
<evidence type="ECO:0000256" key="1">
    <source>
        <dbReference type="SAM" id="MobiDB-lite"/>
    </source>
</evidence>
<keyword evidence="4" id="KW-1185">Reference proteome</keyword>
<dbReference type="InterPro" id="IPR008480">
    <property type="entry name" value="DUF761_pln"/>
</dbReference>
<feature type="region of interest" description="Disordered" evidence="1">
    <location>
        <begin position="285"/>
        <end position="397"/>
    </location>
</feature>
<feature type="compositionally biased region" description="Basic and acidic residues" evidence="1">
    <location>
        <begin position="617"/>
        <end position="626"/>
    </location>
</feature>
<reference evidence="3 4" key="1">
    <citation type="submission" date="2019-09" db="EMBL/GenBank/DDBJ databases">
        <authorList>
            <person name="Ou C."/>
        </authorList>
    </citation>
    <scope>NUCLEOTIDE SEQUENCE [LARGE SCALE GENOMIC DNA]</scope>
    <source>
        <strain evidence="3">S2</strain>
        <tissue evidence="3">Leaf</tissue>
    </source>
</reference>
<organism evidence="3 4">
    <name type="scientific">Pyrus ussuriensis x Pyrus communis</name>
    <dbReference type="NCBI Taxonomy" id="2448454"/>
    <lineage>
        <taxon>Eukaryota</taxon>
        <taxon>Viridiplantae</taxon>
        <taxon>Streptophyta</taxon>
        <taxon>Embryophyta</taxon>
        <taxon>Tracheophyta</taxon>
        <taxon>Spermatophyta</taxon>
        <taxon>Magnoliopsida</taxon>
        <taxon>eudicotyledons</taxon>
        <taxon>Gunneridae</taxon>
        <taxon>Pentapetalae</taxon>
        <taxon>rosids</taxon>
        <taxon>fabids</taxon>
        <taxon>Rosales</taxon>
        <taxon>Rosaceae</taxon>
        <taxon>Amygdaloideae</taxon>
        <taxon>Maleae</taxon>
        <taxon>Pyrus</taxon>
    </lineage>
</organism>
<feature type="region of interest" description="Disordered" evidence="1">
    <location>
        <begin position="419"/>
        <end position="445"/>
    </location>
</feature>
<feature type="compositionally biased region" description="Low complexity" evidence="1">
    <location>
        <begin position="578"/>
        <end position="591"/>
    </location>
</feature>
<dbReference type="PANTHER" id="PTHR34059:SF6">
    <property type="entry name" value="DUF4408 DOMAIN-CONTAINING PROTEIN"/>
    <property type="match status" value="1"/>
</dbReference>
<feature type="compositionally biased region" description="Low complexity" evidence="1">
    <location>
        <begin position="334"/>
        <end position="355"/>
    </location>
</feature>
<feature type="compositionally biased region" description="Polar residues" evidence="1">
    <location>
        <begin position="362"/>
        <end position="374"/>
    </location>
</feature>
<feature type="region of interest" description="Disordered" evidence="1">
    <location>
        <begin position="1"/>
        <end position="25"/>
    </location>
</feature>
<feature type="compositionally biased region" description="Low complexity" evidence="1">
    <location>
        <begin position="384"/>
        <end position="394"/>
    </location>
</feature>
<dbReference type="Proteomes" id="UP000327157">
    <property type="component" value="Chromosome 7"/>
</dbReference>
<keyword evidence="2" id="KW-0472">Membrane</keyword>
<dbReference type="PANTHER" id="PTHR34059">
    <property type="entry name" value="EXPRESSED PROTEIN"/>
    <property type="match status" value="1"/>
</dbReference>
<gene>
    <name evidence="3" type="ORF">D8674_030650</name>
</gene>
<feature type="compositionally biased region" description="Acidic residues" evidence="1">
    <location>
        <begin position="552"/>
        <end position="562"/>
    </location>
</feature>
<dbReference type="EMBL" id="SMOL01000781">
    <property type="protein sequence ID" value="KAB2595200.1"/>
    <property type="molecule type" value="Genomic_DNA"/>
</dbReference>
<feature type="transmembrane region" description="Helical" evidence="2">
    <location>
        <begin position="36"/>
        <end position="57"/>
    </location>
</feature>
<name>A0A5N5F1X6_9ROSA</name>
<evidence type="ECO:0000313" key="4">
    <source>
        <dbReference type="Proteomes" id="UP000327157"/>
    </source>
</evidence>
<feature type="region of interest" description="Disordered" evidence="1">
    <location>
        <begin position="548"/>
        <end position="596"/>
    </location>
</feature>
<proteinExistence type="predicted"/>
<comment type="caution">
    <text evidence="3">The sequence shown here is derived from an EMBL/GenBank/DDBJ whole genome shotgun (WGS) entry which is preliminary data.</text>
</comment>
<reference evidence="3 4" key="3">
    <citation type="submission" date="2019-11" db="EMBL/GenBank/DDBJ databases">
        <title>A de novo genome assembly of a pear dwarfing rootstock.</title>
        <authorList>
            <person name="Wang F."/>
            <person name="Wang J."/>
            <person name="Li S."/>
            <person name="Zhang Y."/>
            <person name="Fang M."/>
            <person name="Ma L."/>
            <person name="Zhao Y."/>
            <person name="Jiang S."/>
        </authorList>
    </citation>
    <scope>NUCLEOTIDE SEQUENCE [LARGE SCALE GENOMIC DNA]</scope>
    <source>
        <strain evidence="3">S2</strain>
        <tissue evidence="3">Leaf</tissue>
    </source>
</reference>
<keyword evidence="2" id="KW-0812">Transmembrane</keyword>
<dbReference type="AlphaFoldDB" id="A0A5N5F1X6"/>
<dbReference type="OrthoDB" id="1080706at2759"/>
<keyword evidence="2" id="KW-1133">Transmembrane helix</keyword>
<evidence type="ECO:0000256" key="2">
    <source>
        <dbReference type="SAM" id="Phobius"/>
    </source>
</evidence>
<feature type="transmembrane region" description="Helical" evidence="2">
    <location>
        <begin position="69"/>
        <end position="87"/>
    </location>
</feature>
<feature type="compositionally biased region" description="Polar residues" evidence="1">
    <location>
        <begin position="323"/>
        <end position="333"/>
    </location>
</feature>
<reference evidence="4" key="2">
    <citation type="submission" date="2019-10" db="EMBL/GenBank/DDBJ databases">
        <title>A de novo genome assembly of a pear dwarfing rootstock.</title>
        <authorList>
            <person name="Wang F."/>
            <person name="Wang J."/>
            <person name="Li S."/>
            <person name="Zhang Y."/>
            <person name="Fang M."/>
            <person name="Ma L."/>
            <person name="Zhao Y."/>
            <person name="Jiang S."/>
        </authorList>
    </citation>
    <scope>NUCLEOTIDE SEQUENCE [LARGE SCALE GENOMIC DNA]</scope>
</reference>
<protein>
    <submittedName>
        <fullName evidence="3">Uncharacterized protein</fullName>
    </submittedName>
</protein>
<evidence type="ECO:0000313" key="3">
    <source>
        <dbReference type="EMBL" id="KAB2595200.1"/>
    </source>
</evidence>
<feature type="compositionally biased region" description="Low complexity" evidence="1">
    <location>
        <begin position="423"/>
        <end position="432"/>
    </location>
</feature>
<feature type="region of interest" description="Disordered" evidence="1">
    <location>
        <begin position="617"/>
        <end position="637"/>
    </location>
</feature>
<sequence>MADSIPCRKPHFPFSDPNPEAHQNPIQDGKSYTMHFLLKALIFAIFIVVLPLFPLQAPEFINHTILTKFWELIHVIFVGIAVSYGLFSRRNSAEMGFENSSNVGTSESYMPTIFPVSSNFDSGYEHPCGYGEKSEGESWNSGYFVGNPVAAVAQSCHESNVFYAQCKPSLGICESGRENSCGYKEKNVTQAWNSQYCQGESMVFVAQPNYGLDEWGKPRSMVDNQPLGLPVRSLKPRVQNQDSFEFVARSEFSLGSKGSVNSSDRVSNGDFGDLGAINLKQKFNEAATSPSPVHWRSHSARMERGKRVGSNARPSRLRPLSVDETQFESMKTRSFQSTLSFTSESSSQTSSLSSSPKEDSFTHSMSSEVLNSKVENVKKRKSPHSQGSSSPSVSALHSRGYSIGSFHEEDLRKSSENYLKDLSGSGSRSRSGSGNGSGSEEEQLGSKELGQGFLGLNTKPASLTKSVSRGKSVRTIRGSRFATHEKVEKMCDIGEFISMRKDMMQNGVTNTKNLGNGKSKHYLGNPFHMPKLEFPKHEKKEMREVRGNAAAEFEEEELESEAENFQLSSDDEREDDALATAAAATSSNSLNVGGADSEVDKKAGEFIAKFREQIRRQKVASMDRSRGQHISANSFGR</sequence>